<dbReference type="InterPro" id="IPR007267">
    <property type="entry name" value="GtrA_DPMS_TM"/>
</dbReference>
<evidence type="ECO:0000256" key="1">
    <source>
        <dbReference type="ARBA" id="ARBA00004141"/>
    </source>
</evidence>
<name>A0A173UMD2_9FIRM</name>
<dbReference type="PANTHER" id="PTHR38459:SF1">
    <property type="entry name" value="PROPHAGE BACTOPRENOL-LINKED GLUCOSE TRANSLOCASE HOMOLOG"/>
    <property type="match status" value="1"/>
</dbReference>
<dbReference type="InterPro" id="IPR051401">
    <property type="entry name" value="GtrA_CellWall_Glycosyl"/>
</dbReference>
<dbReference type="GO" id="GO:0000271">
    <property type="term" value="P:polysaccharide biosynthetic process"/>
    <property type="evidence" value="ECO:0007669"/>
    <property type="project" value="InterPro"/>
</dbReference>
<dbReference type="AlphaFoldDB" id="A0A173UMD2"/>
<evidence type="ECO:0000313" key="7">
    <source>
        <dbReference type="EMBL" id="MTK22623.1"/>
    </source>
</evidence>
<dbReference type="Proteomes" id="UP000487649">
    <property type="component" value="Unassembled WGS sequence"/>
</dbReference>
<feature type="domain" description="GtrA/DPMS transmembrane" evidence="6">
    <location>
        <begin position="14"/>
        <end position="122"/>
    </location>
</feature>
<comment type="caution">
    <text evidence="7">The sequence shown here is derived from an EMBL/GenBank/DDBJ whole genome shotgun (WGS) entry which is preliminary data.</text>
</comment>
<dbReference type="GO" id="GO:0005886">
    <property type="term" value="C:plasma membrane"/>
    <property type="evidence" value="ECO:0007669"/>
    <property type="project" value="TreeGrafter"/>
</dbReference>
<keyword evidence="5" id="KW-0472">Membrane</keyword>
<evidence type="ECO:0000313" key="8">
    <source>
        <dbReference type="Proteomes" id="UP000487649"/>
    </source>
</evidence>
<comment type="subcellular location">
    <subcellularLocation>
        <location evidence="1">Membrane</location>
        <topology evidence="1">Multi-pass membrane protein</topology>
    </subcellularLocation>
</comment>
<dbReference type="OrthoDB" id="2666802at2"/>
<dbReference type="EMBL" id="WMQE01000046">
    <property type="protein sequence ID" value="MTK22623.1"/>
    <property type="molecule type" value="Genomic_DNA"/>
</dbReference>
<protein>
    <submittedName>
        <fullName evidence="7">GtrA family protein</fullName>
    </submittedName>
</protein>
<reference evidence="7 8" key="1">
    <citation type="journal article" date="2019" name="Nat. Med.">
        <title>A library of human gut bacterial isolates paired with longitudinal multiomics data enables mechanistic microbiome research.</title>
        <authorList>
            <person name="Poyet M."/>
            <person name="Groussin M."/>
            <person name="Gibbons S.M."/>
            <person name="Avila-Pacheco J."/>
            <person name="Jiang X."/>
            <person name="Kearney S.M."/>
            <person name="Perrotta A.R."/>
            <person name="Berdy B."/>
            <person name="Zhao S."/>
            <person name="Lieberman T.D."/>
            <person name="Swanson P.K."/>
            <person name="Smith M."/>
            <person name="Roesemann S."/>
            <person name="Alexander J.E."/>
            <person name="Rich S.A."/>
            <person name="Livny J."/>
            <person name="Vlamakis H."/>
            <person name="Clish C."/>
            <person name="Bullock K."/>
            <person name="Deik A."/>
            <person name="Scott J."/>
            <person name="Pierce K.A."/>
            <person name="Xavier R.J."/>
            <person name="Alm E.J."/>
        </authorList>
    </citation>
    <scope>NUCLEOTIDE SEQUENCE [LARGE SCALE GENOMIC DNA]</scope>
    <source>
        <strain evidence="7 8">BIOML-A198</strain>
    </source>
</reference>
<sequence length="131" mass="15113">MQFIKEVIRKYFIKFGLVGFVNTMIQQVIYIFLVFKGRQFIGAQTYSFTVALFCSYILNSHFTYVMPLSFKQFFHFFMANLPTYLIQILTLVILVEGLGAPRIMALFLTLSVTPFTFLLVSFSMLKAKGEG</sequence>
<proteinExistence type="inferred from homology"/>
<evidence type="ECO:0000256" key="2">
    <source>
        <dbReference type="ARBA" id="ARBA00009399"/>
    </source>
</evidence>
<keyword evidence="4" id="KW-1133">Transmembrane helix</keyword>
<evidence type="ECO:0000256" key="3">
    <source>
        <dbReference type="ARBA" id="ARBA00022692"/>
    </source>
</evidence>
<dbReference type="GeneID" id="60059214"/>
<gene>
    <name evidence="7" type="ORF">GMA92_14535</name>
</gene>
<dbReference type="PANTHER" id="PTHR38459">
    <property type="entry name" value="PROPHAGE BACTOPRENOL-LINKED GLUCOSE TRANSLOCASE HOMOLOG"/>
    <property type="match status" value="1"/>
</dbReference>
<dbReference type="Pfam" id="PF04138">
    <property type="entry name" value="GtrA_DPMS_TM"/>
    <property type="match status" value="1"/>
</dbReference>
<accession>A0A173UMD2</accession>
<evidence type="ECO:0000256" key="5">
    <source>
        <dbReference type="ARBA" id="ARBA00023136"/>
    </source>
</evidence>
<organism evidence="7 8">
    <name type="scientific">Turicibacter sanguinis</name>
    <dbReference type="NCBI Taxonomy" id="154288"/>
    <lineage>
        <taxon>Bacteria</taxon>
        <taxon>Bacillati</taxon>
        <taxon>Bacillota</taxon>
        <taxon>Erysipelotrichia</taxon>
        <taxon>Erysipelotrichales</taxon>
        <taxon>Turicibacteraceae</taxon>
        <taxon>Turicibacter</taxon>
    </lineage>
</organism>
<keyword evidence="3" id="KW-0812">Transmembrane</keyword>
<comment type="similarity">
    <text evidence="2">Belongs to the GtrA family.</text>
</comment>
<evidence type="ECO:0000256" key="4">
    <source>
        <dbReference type="ARBA" id="ARBA00022989"/>
    </source>
</evidence>
<dbReference type="RefSeq" id="WP_006785268.1">
    <property type="nucleotide sequence ID" value="NZ_CABJBH010000001.1"/>
</dbReference>
<evidence type="ECO:0000259" key="6">
    <source>
        <dbReference type="Pfam" id="PF04138"/>
    </source>
</evidence>